<organism evidence="1 2">
    <name type="scientific">Linum trigynum</name>
    <dbReference type="NCBI Taxonomy" id="586398"/>
    <lineage>
        <taxon>Eukaryota</taxon>
        <taxon>Viridiplantae</taxon>
        <taxon>Streptophyta</taxon>
        <taxon>Embryophyta</taxon>
        <taxon>Tracheophyta</taxon>
        <taxon>Spermatophyta</taxon>
        <taxon>Magnoliopsida</taxon>
        <taxon>eudicotyledons</taxon>
        <taxon>Gunneridae</taxon>
        <taxon>Pentapetalae</taxon>
        <taxon>rosids</taxon>
        <taxon>fabids</taxon>
        <taxon>Malpighiales</taxon>
        <taxon>Linaceae</taxon>
        <taxon>Linum</taxon>
    </lineage>
</organism>
<proteinExistence type="predicted"/>
<keyword evidence="2" id="KW-1185">Reference proteome</keyword>
<dbReference type="EMBL" id="OZ034822">
    <property type="protein sequence ID" value="CAL1414297.1"/>
    <property type="molecule type" value="Genomic_DNA"/>
</dbReference>
<evidence type="ECO:0000313" key="2">
    <source>
        <dbReference type="Proteomes" id="UP001497516"/>
    </source>
</evidence>
<name>A0AAV2GV87_9ROSI</name>
<gene>
    <name evidence="1" type="ORF">LTRI10_LOCUS53468</name>
</gene>
<dbReference type="AlphaFoldDB" id="A0AAV2GV87"/>
<sequence>MIPIGSIVKLELLEEEGSGVWKKKKGIWLSVGSGLRYLLWELISPKQFNENVSLRAQCELQVFIIRLICHGARGDARKDVYQVSQNAMKEPGNCPDLAKAGTEFKMLPLKTYNLSLRDAFELIQVGGDRGSSLLQRQGIG</sequence>
<evidence type="ECO:0000313" key="1">
    <source>
        <dbReference type="EMBL" id="CAL1414297.1"/>
    </source>
</evidence>
<protein>
    <submittedName>
        <fullName evidence="1">Uncharacterized protein</fullName>
    </submittedName>
</protein>
<reference evidence="1 2" key="1">
    <citation type="submission" date="2024-04" db="EMBL/GenBank/DDBJ databases">
        <authorList>
            <person name="Fracassetti M."/>
        </authorList>
    </citation>
    <scope>NUCLEOTIDE SEQUENCE [LARGE SCALE GENOMIC DNA]</scope>
</reference>
<accession>A0AAV2GV87</accession>
<dbReference type="Proteomes" id="UP001497516">
    <property type="component" value="Chromosome 9"/>
</dbReference>